<dbReference type="AlphaFoldDB" id="A0AAV3NIX8"/>
<keyword evidence="3" id="KW-1185">Reference proteome</keyword>
<gene>
    <name evidence="2" type="ORF">LIER_35066</name>
</gene>
<dbReference type="PANTHER" id="PTHR33116:SF80">
    <property type="entry name" value="REVERSE TRANSCRIPTASE ZINC-BINDING DOMAIN-CONTAINING PROTEIN"/>
    <property type="match status" value="1"/>
</dbReference>
<dbReference type="Pfam" id="PF00078">
    <property type="entry name" value="RVT_1"/>
    <property type="match status" value="1"/>
</dbReference>
<protein>
    <recommendedName>
        <fullName evidence="1">Reverse transcriptase domain-containing protein</fullName>
    </recommendedName>
</protein>
<accession>A0AAV3NIX8</accession>
<evidence type="ECO:0000259" key="1">
    <source>
        <dbReference type="Pfam" id="PF00078"/>
    </source>
</evidence>
<evidence type="ECO:0000313" key="3">
    <source>
        <dbReference type="Proteomes" id="UP001454036"/>
    </source>
</evidence>
<proteinExistence type="predicted"/>
<organism evidence="2 3">
    <name type="scientific">Lithospermum erythrorhizon</name>
    <name type="common">Purple gromwell</name>
    <name type="synonym">Lithospermum officinale var. erythrorhizon</name>
    <dbReference type="NCBI Taxonomy" id="34254"/>
    <lineage>
        <taxon>Eukaryota</taxon>
        <taxon>Viridiplantae</taxon>
        <taxon>Streptophyta</taxon>
        <taxon>Embryophyta</taxon>
        <taxon>Tracheophyta</taxon>
        <taxon>Spermatophyta</taxon>
        <taxon>Magnoliopsida</taxon>
        <taxon>eudicotyledons</taxon>
        <taxon>Gunneridae</taxon>
        <taxon>Pentapetalae</taxon>
        <taxon>asterids</taxon>
        <taxon>lamiids</taxon>
        <taxon>Boraginales</taxon>
        <taxon>Boraginaceae</taxon>
        <taxon>Boraginoideae</taxon>
        <taxon>Lithospermeae</taxon>
        <taxon>Lithospermum</taxon>
    </lineage>
</organism>
<dbReference type="Proteomes" id="UP001454036">
    <property type="component" value="Unassembled WGS sequence"/>
</dbReference>
<dbReference type="EMBL" id="BAABME010015088">
    <property type="protein sequence ID" value="GAA0139319.1"/>
    <property type="molecule type" value="Genomic_DNA"/>
</dbReference>
<dbReference type="InterPro" id="IPR000477">
    <property type="entry name" value="RT_dom"/>
</dbReference>
<name>A0AAV3NIX8_LITER</name>
<reference evidence="2 3" key="1">
    <citation type="submission" date="2024-01" db="EMBL/GenBank/DDBJ databases">
        <title>The complete chloroplast genome sequence of Lithospermum erythrorhizon: insights into the phylogenetic relationship among Boraginaceae species and the maternal lineages of purple gromwells.</title>
        <authorList>
            <person name="Okada T."/>
            <person name="Watanabe K."/>
        </authorList>
    </citation>
    <scope>NUCLEOTIDE SEQUENCE [LARGE SCALE GENOMIC DNA]</scope>
</reference>
<evidence type="ECO:0000313" key="2">
    <source>
        <dbReference type="EMBL" id="GAA0139319.1"/>
    </source>
</evidence>
<sequence length="233" mass="26485">MSRLMHILVFPSQSAFIPGKCISDSVLMLQELVQGYHKEDGVPKATIKVDQAYDMVEWESLWVRMEAMGFSQRFIFLLQFCITKANVSINLNGTLRGWFVSSRGLRQGNPIFSYLFILVLQIFNGLMRKDSNAPGFKFHPNSQQLGITHLSFANDMVLLVLADMDSSGLSKRLLLYLCANLPIPKYVIEEVKKRVRSFLWSGKGEGPYRAKISWNTASLPLTECGLGFKRMYD</sequence>
<comment type="caution">
    <text evidence="2">The sequence shown here is derived from an EMBL/GenBank/DDBJ whole genome shotgun (WGS) entry which is preliminary data.</text>
</comment>
<dbReference type="PANTHER" id="PTHR33116">
    <property type="entry name" value="REVERSE TRANSCRIPTASE ZINC-BINDING DOMAIN-CONTAINING PROTEIN-RELATED-RELATED"/>
    <property type="match status" value="1"/>
</dbReference>
<feature type="domain" description="Reverse transcriptase" evidence="1">
    <location>
        <begin position="9"/>
        <end position="160"/>
    </location>
</feature>